<evidence type="ECO:0000313" key="9">
    <source>
        <dbReference type="EMBL" id="PHH71213.1"/>
    </source>
</evidence>
<evidence type="ECO:0000256" key="6">
    <source>
        <dbReference type="RuleBase" id="RU003345"/>
    </source>
</evidence>
<evidence type="ECO:0000256" key="7">
    <source>
        <dbReference type="SAM" id="MobiDB-lite"/>
    </source>
</evidence>
<comment type="catalytic activity">
    <reaction evidence="4">
        <text>an aldehyde + NAD(+) + H2O = a carboxylate + NADH + 2 H(+)</text>
        <dbReference type="Rhea" id="RHEA:16185"/>
        <dbReference type="ChEBI" id="CHEBI:15377"/>
        <dbReference type="ChEBI" id="CHEBI:15378"/>
        <dbReference type="ChEBI" id="CHEBI:17478"/>
        <dbReference type="ChEBI" id="CHEBI:29067"/>
        <dbReference type="ChEBI" id="CHEBI:57540"/>
        <dbReference type="ChEBI" id="CHEBI:57945"/>
        <dbReference type="EC" id="1.2.1.3"/>
    </reaction>
</comment>
<sequence length="511" mass="55159">MLRPSNRPLPRPPSRAQSQWAATSFAQRRAVLRSLLRHILDNAGEICRVAALDSGKTLADAHLGELLVTAERIRWTISHGERALRTEFKGTSPLMIHKRNSIRYEPLGVVVALVSWNYPFHNMLGPIISSLFAGNAIIVKVSEQTAWSASYFCAMARGALTANGHDGQLVHALVCWPSAASHLVSHPLVRHVTFIGSRDVARKVAVAAAKGPKPMVAELGGKDACLVLDSASSDLDRIVDVILRGSFQAAGQNCIGIERVIASNHDPATSIYTRLITALEPRIRALRLGPEADVGSLISDSPIPRLEDLIADATSRGARLLVGGSRYTHPSHPNAPYFTPTLLVDVRPDMPIAQTECFAPILCLLPSTSSHPSSLLPLANAPDFGLGASIFAHESDPHLPPLIAGLHTGMVAVNDFAAYYPASLPFGGVAGSGYGRFAGEHGLRGLCNPKSVCEDRFACLGVRTVIPRLLRYPVAQQRRAWEFSHGLVEIAYGGFAEKVRGLRRLVRSLYP</sequence>
<dbReference type="EC" id="1.2.1.3" evidence="3"/>
<keyword evidence="10" id="KW-1185">Reference proteome</keyword>
<dbReference type="Proteomes" id="UP000226431">
    <property type="component" value="Unassembled WGS sequence"/>
</dbReference>
<dbReference type="PROSITE" id="PS00070">
    <property type="entry name" value="ALDEHYDE_DEHYDR_CYS"/>
    <property type="match status" value="1"/>
</dbReference>
<dbReference type="EMBL" id="NJES01000538">
    <property type="protein sequence ID" value="PHH71213.1"/>
    <property type="molecule type" value="Genomic_DNA"/>
</dbReference>
<dbReference type="Pfam" id="PF00171">
    <property type="entry name" value="Aldedh"/>
    <property type="match status" value="1"/>
</dbReference>
<accession>A0A2C5YUB7</accession>
<dbReference type="InterPro" id="IPR029510">
    <property type="entry name" value="Ald_DH_CS_GLU"/>
</dbReference>
<dbReference type="Gene3D" id="3.40.605.10">
    <property type="entry name" value="Aldehyde Dehydrogenase, Chain A, domain 1"/>
    <property type="match status" value="1"/>
</dbReference>
<evidence type="ECO:0000256" key="3">
    <source>
        <dbReference type="ARBA" id="ARBA00024226"/>
    </source>
</evidence>
<dbReference type="OrthoDB" id="310895at2759"/>
<dbReference type="Gene3D" id="3.40.309.10">
    <property type="entry name" value="Aldehyde Dehydrogenase, Chain A, domain 2"/>
    <property type="match status" value="1"/>
</dbReference>
<keyword evidence="2 6" id="KW-0560">Oxidoreductase</keyword>
<dbReference type="InterPro" id="IPR016161">
    <property type="entry name" value="Ald_DH/histidinol_DH"/>
</dbReference>
<name>A0A2C5YUB7_9HYPO</name>
<evidence type="ECO:0000313" key="10">
    <source>
        <dbReference type="Proteomes" id="UP000226431"/>
    </source>
</evidence>
<dbReference type="InterPro" id="IPR016160">
    <property type="entry name" value="Ald_DH_CS_CYS"/>
</dbReference>
<evidence type="ECO:0000256" key="4">
    <source>
        <dbReference type="ARBA" id="ARBA00049194"/>
    </source>
</evidence>
<dbReference type="PROSITE" id="PS00687">
    <property type="entry name" value="ALDEHYDE_DEHYDR_GLU"/>
    <property type="match status" value="1"/>
</dbReference>
<feature type="active site" evidence="5">
    <location>
        <position position="218"/>
    </location>
</feature>
<dbReference type="InterPro" id="IPR016162">
    <property type="entry name" value="Ald_DH_N"/>
</dbReference>
<dbReference type="SUPFAM" id="SSF53720">
    <property type="entry name" value="ALDH-like"/>
    <property type="match status" value="1"/>
</dbReference>
<evidence type="ECO:0000256" key="2">
    <source>
        <dbReference type="ARBA" id="ARBA00023002"/>
    </source>
</evidence>
<evidence type="ECO:0000256" key="5">
    <source>
        <dbReference type="PROSITE-ProRule" id="PRU10007"/>
    </source>
</evidence>
<feature type="region of interest" description="Disordered" evidence="7">
    <location>
        <begin position="1"/>
        <end position="20"/>
    </location>
</feature>
<feature type="domain" description="Aldehyde dehydrogenase" evidence="8">
    <location>
        <begin position="15"/>
        <end position="452"/>
    </location>
</feature>
<dbReference type="InterPro" id="IPR016163">
    <property type="entry name" value="Ald_DH_C"/>
</dbReference>
<evidence type="ECO:0000259" key="8">
    <source>
        <dbReference type="Pfam" id="PF00171"/>
    </source>
</evidence>
<comment type="caution">
    <text evidence="9">The sequence shown here is derived from an EMBL/GenBank/DDBJ whole genome shotgun (WGS) entry which is preliminary data.</text>
</comment>
<dbReference type="AlphaFoldDB" id="A0A2C5YUB7"/>
<organism evidence="9 10">
    <name type="scientific">Ophiocordyceps camponoti-rufipedis</name>
    <dbReference type="NCBI Taxonomy" id="2004952"/>
    <lineage>
        <taxon>Eukaryota</taxon>
        <taxon>Fungi</taxon>
        <taxon>Dikarya</taxon>
        <taxon>Ascomycota</taxon>
        <taxon>Pezizomycotina</taxon>
        <taxon>Sordariomycetes</taxon>
        <taxon>Hypocreomycetidae</taxon>
        <taxon>Hypocreales</taxon>
        <taxon>Ophiocordycipitaceae</taxon>
        <taxon>Ophiocordyceps</taxon>
    </lineage>
</organism>
<dbReference type="STRING" id="2004952.A0A2C5YUB7"/>
<comment type="similarity">
    <text evidence="1 6">Belongs to the aldehyde dehydrogenase family.</text>
</comment>
<dbReference type="InterPro" id="IPR015590">
    <property type="entry name" value="Aldehyde_DH_dom"/>
</dbReference>
<proteinExistence type="inferred from homology"/>
<protein>
    <recommendedName>
        <fullName evidence="3">aldehyde dehydrogenase (NAD(+))</fullName>
        <ecNumber evidence="3">1.2.1.3</ecNumber>
    </recommendedName>
</protein>
<dbReference type="PANTHER" id="PTHR11699">
    <property type="entry name" value="ALDEHYDE DEHYDROGENASE-RELATED"/>
    <property type="match status" value="1"/>
</dbReference>
<dbReference type="GO" id="GO:0004029">
    <property type="term" value="F:aldehyde dehydrogenase (NAD+) activity"/>
    <property type="evidence" value="ECO:0007669"/>
    <property type="project" value="UniProtKB-EC"/>
</dbReference>
<gene>
    <name evidence="9" type="ORF">CDD80_5439</name>
</gene>
<reference evidence="9 10" key="1">
    <citation type="submission" date="2017-06" db="EMBL/GenBank/DDBJ databases">
        <title>Ant-infecting Ophiocordyceps genomes reveal a high diversity of potential behavioral manipulation genes and a possible major role for enterotoxins.</title>
        <authorList>
            <person name="De Bekker C."/>
            <person name="Evans H.C."/>
            <person name="Brachmann A."/>
            <person name="Hughes D.P."/>
        </authorList>
    </citation>
    <scope>NUCLEOTIDE SEQUENCE [LARGE SCALE GENOMIC DNA]</scope>
    <source>
        <strain evidence="9 10">Map16</strain>
    </source>
</reference>
<evidence type="ECO:0000256" key="1">
    <source>
        <dbReference type="ARBA" id="ARBA00009986"/>
    </source>
</evidence>